<keyword evidence="2" id="KW-1185">Reference proteome</keyword>
<reference evidence="2" key="2">
    <citation type="submission" date="2019-01" db="EMBL/GenBank/DDBJ databases">
        <title>Genome sequence of Desulfonema ishimotonii strain Tokyo 01.</title>
        <authorList>
            <person name="Fukui M."/>
        </authorList>
    </citation>
    <scope>NUCLEOTIDE SEQUENCE [LARGE SCALE GENOMIC DNA]</scope>
    <source>
        <strain evidence="2">Tokyo 01</strain>
    </source>
</reference>
<sequence length="87" mass="10285">MKPEQIYHELRDLAEKLGIRVIEKSFRNTGINVQSGLCKVRGEHLYIMDRNIPILKKYRLLAESLARMPHEEIYVVPVIREILTRNK</sequence>
<organism evidence="1 2">
    <name type="scientific">Desulfonema ishimotonii</name>
    <dbReference type="NCBI Taxonomy" id="45657"/>
    <lineage>
        <taxon>Bacteria</taxon>
        <taxon>Pseudomonadati</taxon>
        <taxon>Thermodesulfobacteriota</taxon>
        <taxon>Desulfobacteria</taxon>
        <taxon>Desulfobacterales</taxon>
        <taxon>Desulfococcaceae</taxon>
        <taxon>Desulfonema</taxon>
    </lineage>
</organism>
<dbReference type="AlphaFoldDB" id="A0A401FUP9"/>
<dbReference type="OrthoDB" id="5421569at2"/>
<gene>
    <name evidence="1" type="ORF">DENIS_1640</name>
</gene>
<evidence type="ECO:0000313" key="2">
    <source>
        <dbReference type="Proteomes" id="UP000288096"/>
    </source>
</evidence>
<name>A0A401FUP9_9BACT</name>
<dbReference type="RefSeq" id="WP_124328070.1">
    <property type="nucleotide sequence ID" value="NZ_BEXT01000001.1"/>
</dbReference>
<comment type="caution">
    <text evidence="1">The sequence shown here is derived from an EMBL/GenBank/DDBJ whole genome shotgun (WGS) entry which is preliminary data.</text>
</comment>
<proteinExistence type="predicted"/>
<accession>A0A401FUP9</accession>
<reference evidence="2" key="1">
    <citation type="submission" date="2017-11" db="EMBL/GenBank/DDBJ databases">
        <authorList>
            <person name="Watanabe M."/>
            <person name="Kojima H."/>
        </authorList>
    </citation>
    <scope>NUCLEOTIDE SEQUENCE [LARGE SCALE GENOMIC DNA]</scope>
    <source>
        <strain evidence="2">Tokyo 01</strain>
    </source>
</reference>
<dbReference type="EMBL" id="BEXT01000001">
    <property type="protein sequence ID" value="GBC60683.1"/>
    <property type="molecule type" value="Genomic_DNA"/>
</dbReference>
<evidence type="ECO:0000313" key="1">
    <source>
        <dbReference type="EMBL" id="GBC60683.1"/>
    </source>
</evidence>
<protein>
    <submittedName>
        <fullName evidence="1">Uncharacterized protein</fullName>
    </submittedName>
</protein>
<dbReference type="Proteomes" id="UP000288096">
    <property type="component" value="Unassembled WGS sequence"/>
</dbReference>